<protein>
    <submittedName>
        <fullName evidence="2">Uncharacterized protein</fullName>
    </submittedName>
</protein>
<feature type="compositionally biased region" description="Basic and acidic residues" evidence="1">
    <location>
        <begin position="66"/>
        <end position="83"/>
    </location>
</feature>
<reference evidence="2 3" key="1">
    <citation type="journal article" date="2018" name="Nat. Ecol. Evol.">
        <title>Shark genomes provide insights into elasmobranch evolution and the origin of vertebrates.</title>
        <authorList>
            <person name="Hara Y"/>
            <person name="Yamaguchi K"/>
            <person name="Onimaru K"/>
            <person name="Kadota M"/>
            <person name="Koyanagi M"/>
            <person name="Keeley SD"/>
            <person name="Tatsumi K"/>
            <person name="Tanaka K"/>
            <person name="Motone F"/>
            <person name="Kageyama Y"/>
            <person name="Nozu R"/>
            <person name="Adachi N"/>
            <person name="Nishimura O"/>
            <person name="Nakagawa R"/>
            <person name="Tanegashima C"/>
            <person name="Kiyatake I"/>
            <person name="Matsumoto R"/>
            <person name="Murakumo K"/>
            <person name="Nishida K"/>
            <person name="Terakita A"/>
            <person name="Kuratani S"/>
            <person name="Sato K"/>
            <person name="Hyodo S Kuraku.S."/>
        </authorList>
    </citation>
    <scope>NUCLEOTIDE SEQUENCE [LARGE SCALE GENOMIC DNA]</scope>
</reference>
<name>A0A401TR23_CHIPU</name>
<evidence type="ECO:0000313" key="2">
    <source>
        <dbReference type="EMBL" id="GCC45086.1"/>
    </source>
</evidence>
<sequence length="83" mass="9470">MCPGERRRLRRLLLRREAAVEGFALGGHLLEQLRRREARAVFLLEGVAERDEVLRAHEVNVGQRPASERREAEAEDRADIGLA</sequence>
<comment type="caution">
    <text evidence="2">The sequence shown here is derived from an EMBL/GenBank/DDBJ whole genome shotgun (WGS) entry which is preliminary data.</text>
</comment>
<evidence type="ECO:0000313" key="3">
    <source>
        <dbReference type="Proteomes" id="UP000287033"/>
    </source>
</evidence>
<dbReference type="AlphaFoldDB" id="A0A401TR23"/>
<dbReference type="EMBL" id="BEZZ01158799">
    <property type="protein sequence ID" value="GCC45086.1"/>
    <property type="molecule type" value="Genomic_DNA"/>
</dbReference>
<feature type="non-terminal residue" evidence="2">
    <location>
        <position position="83"/>
    </location>
</feature>
<evidence type="ECO:0000256" key="1">
    <source>
        <dbReference type="SAM" id="MobiDB-lite"/>
    </source>
</evidence>
<feature type="region of interest" description="Disordered" evidence="1">
    <location>
        <begin position="60"/>
        <end position="83"/>
    </location>
</feature>
<dbReference type="Proteomes" id="UP000287033">
    <property type="component" value="Unassembled WGS sequence"/>
</dbReference>
<accession>A0A401TR23</accession>
<proteinExistence type="predicted"/>
<organism evidence="2 3">
    <name type="scientific">Chiloscyllium punctatum</name>
    <name type="common">Brownbanded bambooshark</name>
    <name type="synonym">Hemiscyllium punctatum</name>
    <dbReference type="NCBI Taxonomy" id="137246"/>
    <lineage>
        <taxon>Eukaryota</taxon>
        <taxon>Metazoa</taxon>
        <taxon>Chordata</taxon>
        <taxon>Craniata</taxon>
        <taxon>Vertebrata</taxon>
        <taxon>Chondrichthyes</taxon>
        <taxon>Elasmobranchii</taxon>
        <taxon>Galeomorphii</taxon>
        <taxon>Galeoidea</taxon>
        <taxon>Orectolobiformes</taxon>
        <taxon>Hemiscylliidae</taxon>
        <taxon>Chiloscyllium</taxon>
    </lineage>
</organism>
<gene>
    <name evidence="2" type="ORF">chiPu_0029517</name>
</gene>
<keyword evidence="3" id="KW-1185">Reference proteome</keyword>